<comment type="subcellular location">
    <subcellularLocation>
        <location evidence="1">Membrane</location>
        <topology evidence="1">Multi-pass membrane protein</topology>
    </subcellularLocation>
</comment>
<feature type="transmembrane region" description="Helical" evidence="6">
    <location>
        <begin position="315"/>
        <end position="335"/>
    </location>
</feature>
<feature type="compositionally biased region" description="Low complexity" evidence="5">
    <location>
        <begin position="210"/>
        <end position="223"/>
    </location>
</feature>
<accession>A0ABM8B9I9</accession>
<evidence type="ECO:0000256" key="6">
    <source>
        <dbReference type="SAM" id="Phobius"/>
    </source>
</evidence>
<keyword evidence="2 6" id="KW-0812">Transmembrane</keyword>
<evidence type="ECO:0000259" key="7">
    <source>
        <dbReference type="Pfam" id="PF12698"/>
    </source>
</evidence>
<dbReference type="Pfam" id="PF12698">
    <property type="entry name" value="ABC2_membrane_3"/>
    <property type="match status" value="1"/>
</dbReference>
<sequence length="495" mass="50731">MSTYKTALRVVWAHKFYFLIYLVGMSAIMLVIGFSNMQAAVSATASSSVGRFEPARAKIALINRDKASEAGRNLGQGLEDYLKKSSDLVAVDDDLQSLQDANVSGKSDLTIIIPSGYGQQFLDKLNESQSSSQPGSAALPEVETAASYNSSRGSLAQLQIDAFFDGLRTASLTGLGRAPGAAQAESAATSGSAPASSFGAASTSAPASASASPVASHAQSQAPSPTPLSPADLKSAAAYTVSHYASNQPAIKVQTTSKKDAKTLAAGFAGTISLAAYPLMTALTVCVAILFGAFNSPDRHRRLLSSPLPTAALDWQELLAAFILAVVSWGYYLLAAVGSTTAAGGSVASLGWGRVWLSFAAMFVFALAAAAFGFMLSQFNPSSSVINAVGVIAGLLIMFTSGATSGGYLPTSMQTIGKLTPGWWYNSAVTAAMGVDSSGQNAATGSTGIGSWLAPLGLIALFALAYICVGLMASRLTRTRSTLAAATTSDPTLVG</sequence>
<keyword evidence="4 6" id="KW-0472">Membrane</keyword>
<evidence type="ECO:0000313" key="8">
    <source>
        <dbReference type="EMBL" id="BDR53561.1"/>
    </source>
</evidence>
<feature type="domain" description="ABC-2 type transporter transmembrane" evidence="7">
    <location>
        <begin position="18"/>
        <end position="470"/>
    </location>
</feature>
<evidence type="ECO:0000313" key="9">
    <source>
        <dbReference type="Proteomes" id="UP001321766"/>
    </source>
</evidence>
<evidence type="ECO:0000256" key="4">
    <source>
        <dbReference type="ARBA" id="ARBA00023136"/>
    </source>
</evidence>
<proteinExistence type="predicted"/>
<dbReference type="Proteomes" id="UP001321766">
    <property type="component" value="Chromosome"/>
</dbReference>
<protein>
    <submittedName>
        <fullName evidence="8">Multidrug permease ABC transporter</fullName>
    </submittedName>
</protein>
<feature type="region of interest" description="Disordered" evidence="5">
    <location>
        <begin position="210"/>
        <end position="231"/>
    </location>
</feature>
<dbReference type="InterPro" id="IPR013525">
    <property type="entry name" value="ABC2_TM"/>
</dbReference>
<name>A0ABM8B9I9_9BIFI</name>
<evidence type="ECO:0000256" key="1">
    <source>
        <dbReference type="ARBA" id="ARBA00004141"/>
    </source>
</evidence>
<keyword evidence="9" id="KW-1185">Reference proteome</keyword>
<feature type="transmembrane region" description="Helical" evidence="6">
    <location>
        <begin position="355"/>
        <end position="376"/>
    </location>
</feature>
<feature type="transmembrane region" description="Helical" evidence="6">
    <location>
        <begin position="452"/>
        <end position="473"/>
    </location>
</feature>
<evidence type="ECO:0000256" key="5">
    <source>
        <dbReference type="SAM" id="MobiDB-lite"/>
    </source>
</evidence>
<dbReference type="EMBL" id="AP026798">
    <property type="protein sequence ID" value="BDR53561.1"/>
    <property type="molecule type" value="Genomic_DNA"/>
</dbReference>
<evidence type="ECO:0000256" key="2">
    <source>
        <dbReference type="ARBA" id="ARBA00022692"/>
    </source>
</evidence>
<feature type="transmembrane region" description="Helical" evidence="6">
    <location>
        <begin position="12"/>
        <end position="34"/>
    </location>
</feature>
<feature type="transmembrane region" description="Helical" evidence="6">
    <location>
        <begin position="388"/>
        <end position="409"/>
    </location>
</feature>
<gene>
    <name evidence="8" type="ORF">KIM372_14680</name>
</gene>
<organism evidence="8 9">
    <name type="scientific">Bombiscardovia nodaiensis</name>
    <dbReference type="NCBI Taxonomy" id="2932181"/>
    <lineage>
        <taxon>Bacteria</taxon>
        <taxon>Bacillati</taxon>
        <taxon>Actinomycetota</taxon>
        <taxon>Actinomycetes</taxon>
        <taxon>Bifidobacteriales</taxon>
        <taxon>Bifidobacteriaceae</taxon>
        <taxon>Bombiscardovia</taxon>
    </lineage>
</organism>
<evidence type="ECO:0000256" key="3">
    <source>
        <dbReference type="ARBA" id="ARBA00022989"/>
    </source>
</evidence>
<keyword evidence="3 6" id="KW-1133">Transmembrane helix</keyword>
<reference evidence="8 9" key="1">
    <citation type="journal article" date="2023" name="Microbiol. Spectr.">
        <title>Symbiosis of Carpenter Bees with Uncharacterized Lactic Acid Bacteria Showing NAD Auxotrophy.</title>
        <authorList>
            <person name="Kawasaki S."/>
            <person name="Ozawa K."/>
            <person name="Mori T."/>
            <person name="Yamamoto A."/>
            <person name="Ito M."/>
            <person name="Ohkuma M."/>
            <person name="Sakamoto M."/>
            <person name="Matsutani M."/>
        </authorList>
    </citation>
    <scope>NUCLEOTIDE SEQUENCE [LARGE SCALE GENOMIC DNA]</scope>
    <source>
        <strain evidence="8 9">Kim37-2</strain>
    </source>
</reference>
<feature type="transmembrane region" description="Helical" evidence="6">
    <location>
        <begin position="274"/>
        <end position="294"/>
    </location>
</feature>